<evidence type="ECO:0000313" key="3">
    <source>
        <dbReference type="Proteomes" id="UP000594220"/>
    </source>
</evidence>
<reference evidence="2" key="1">
    <citation type="submission" date="2025-08" db="UniProtKB">
        <authorList>
            <consortium name="Ensembl"/>
        </authorList>
    </citation>
    <scope>IDENTIFICATION</scope>
</reference>
<feature type="compositionally biased region" description="Basic residues" evidence="1">
    <location>
        <begin position="40"/>
        <end position="54"/>
    </location>
</feature>
<proteinExistence type="predicted"/>
<evidence type="ECO:0000256" key="1">
    <source>
        <dbReference type="SAM" id="MobiDB-lite"/>
    </source>
</evidence>
<accession>A0A7M4E5Q6</accession>
<evidence type="ECO:0000313" key="2">
    <source>
        <dbReference type="Ensembl" id="ENSCPRP00005004501.1"/>
    </source>
</evidence>
<reference evidence="2" key="2">
    <citation type="submission" date="2025-09" db="UniProtKB">
        <authorList>
            <consortium name="Ensembl"/>
        </authorList>
    </citation>
    <scope>IDENTIFICATION</scope>
</reference>
<organism evidence="2 3">
    <name type="scientific">Crocodylus porosus</name>
    <name type="common">Saltwater crocodile</name>
    <name type="synonym">Estuarine crocodile</name>
    <dbReference type="NCBI Taxonomy" id="8502"/>
    <lineage>
        <taxon>Eukaryota</taxon>
        <taxon>Metazoa</taxon>
        <taxon>Chordata</taxon>
        <taxon>Craniata</taxon>
        <taxon>Vertebrata</taxon>
        <taxon>Euteleostomi</taxon>
        <taxon>Archelosauria</taxon>
        <taxon>Archosauria</taxon>
        <taxon>Crocodylia</taxon>
        <taxon>Longirostres</taxon>
        <taxon>Crocodylidae</taxon>
        <taxon>Crocodylus</taxon>
    </lineage>
</organism>
<sequence>LPTDLLLKPQEFTRVWLTSSPGYRPRVNSEASPLIRSLYSKRGKTRPSHHHRVQRLPASPLRRQDRGSASSEWASGATCCWERWTSLRKERVRPTPSLLLHRGFRPLHARGSFHRQLACPQTAQPQNRS</sequence>
<dbReference type="AlphaFoldDB" id="A0A7M4E5Q6"/>
<feature type="region of interest" description="Disordered" evidence="1">
    <location>
        <begin position="40"/>
        <end position="70"/>
    </location>
</feature>
<dbReference type="Proteomes" id="UP000594220">
    <property type="component" value="Unplaced"/>
</dbReference>
<name>A0A7M4E5Q6_CROPO</name>
<keyword evidence="3" id="KW-1185">Reference proteome</keyword>
<protein>
    <submittedName>
        <fullName evidence="2">Uncharacterized protein</fullName>
    </submittedName>
</protein>
<dbReference type="Ensembl" id="ENSCPRT00005005279.1">
    <property type="protein sequence ID" value="ENSCPRP00005004501.1"/>
    <property type="gene ID" value="ENSCPRG00005003275.1"/>
</dbReference>